<proteinExistence type="predicted"/>
<comment type="caution">
    <text evidence="2">The sequence shown here is derived from an EMBL/GenBank/DDBJ whole genome shotgun (WGS) entry which is preliminary data.</text>
</comment>
<dbReference type="EMBL" id="JBHLUH010000056">
    <property type="protein sequence ID" value="MFC0531063.1"/>
    <property type="molecule type" value="Genomic_DNA"/>
</dbReference>
<evidence type="ECO:0000313" key="2">
    <source>
        <dbReference type="EMBL" id="MFC0531063.1"/>
    </source>
</evidence>
<feature type="compositionally biased region" description="Basic and acidic residues" evidence="1">
    <location>
        <begin position="290"/>
        <end position="299"/>
    </location>
</feature>
<accession>A0ABV6M9H7</accession>
<reference evidence="2 3" key="1">
    <citation type="submission" date="2024-09" db="EMBL/GenBank/DDBJ databases">
        <authorList>
            <person name="Sun Q."/>
            <person name="Mori K."/>
        </authorList>
    </citation>
    <scope>NUCLEOTIDE SEQUENCE [LARGE SCALE GENOMIC DNA]</scope>
    <source>
        <strain evidence="2 3">TBRC 3947</strain>
    </source>
</reference>
<dbReference type="RefSeq" id="WP_377254826.1">
    <property type="nucleotide sequence ID" value="NZ_JBHLUH010000056.1"/>
</dbReference>
<keyword evidence="3" id="KW-1185">Reference proteome</keyword>
<name>A0ABV6M9H7_9ACTN</name>
<dbReference type="Proteomes" id="UP001589867">
    <property type="component" value="Unassembled WGS sequence"/>
</dbReference>
<protein>
    <submittedName>
        <fullName evidence="2">Uncharacterized protein</fullName>
    </submittedName>
</protein>
<feature type="compositionally biased region" description="Low complexity" evidence="1">
    <location>
        <begin position="252"/>
        <end position="276"/>
    </location>
</feature>
<sequence>MVNQEDSGGSSAPIEYESFGSKVNVEVTDLVSYYQEMSMLSGEIGTAAGSAMGEMSMMISTGLSQPGDDAGAFPEGLMAARSMSNRLSDFQHFMTDLNEGVRNVGSAAAVVAEIYENADSENGATVADIGFVFSDPRATPPSGFRDVKTFNELAEETGQNTMALSGDTSTARALSYPYGTIYTFPDGSTRHVTWSTQAAAGHNSSPVSVTTTTIRDANGNVISTVTERSYSNHMGYTYNTTTNVTGDDRNNRTSTTTTATAPSGDVTVTNTTQSTTDGKAGEQNTSTTTVERDQHREGTDQGPVETAQQNLDTDGSEYFVGEYGRGY</sequence>
<gene>
    <name evidence="2" type="ORF">ACFFIA_25820</name>
</gene>
<organism evidence="2 3">
    <name type="scientific">Phytohabitans kaempferiae</name>
    <dbReference type="NCBI Taxonomy" id="1620943"/>
    <lineage>
        <taxon>Bacteria</taxon>
        <taxon>Bacillati</taxon>
        <taxon>Actinomycetota</taxon>
        <taxon>Actinomycetes</taxon>
        <taxon>Micromonosporales</taxon>
        <taxon>Micromonosporaceae</taxon>
    </lineage>
</organism>
<evidence type="ECO:0000256" key="1">
    <source>
        <dbReference type="SAM" id="MobiDB-lite"/>
    </source>
</evidence>
<evidence type="ECO:0000313" key="3">
    <source>
        <dbReference type="Proteomes" id="UP001589867"/>
    </source>
</evidence>
<feature type="region of interest" description="Disordered" evidence="1">
    <location>
        <begin position="241"/>
        <end position="317"/>
    </location>
</feature>